<keyword evidence="1" id="KW-0812">Transmembrane</keyword>
<evidence type="ECO:0000256" key="1">
    <source>
        <dbReference type="SAM" id="Phobius"/>
    </source>
</evidence>
<organism evidence="2 3">
    <name type="scientific">Euplotes crassus</name>
    <dbReference type="NCBI Taxonomy" id="5936"/>
    <lineage>
        <taxon>Eukaryota</taxon>
        <taxon>Sar</taxon>
        <taxon>Alveolata</taxon>
        <taxon>Ciliophora</taxon>
        <taxon>Intramacronucleata</taxon>
        <taxon>Spirotrichea</taxon>
        <taxon>Hypotrichia</taxon>
        <taxon>Euplotida</taxon>
        <taxon>Euplotidae</taxon>
        <taxon>Moneuplotes</taxon>
    </lineage>
</organism>
<keyword evidence="1" id="KW-0472">Membrane</keyword>
<proteinExistence type="predicted"/>
<reference evidence="2" key="1">
    <citation type="submission" date="2023-07" db="EMBL/GenBank/DDBJ databases">
        <authorList>
            <consortium name="AG Swart"/>
            <person name="Singh M."/>
            <person name="Singh A."/>
            <person name="Seah K."/>
            <person name="Emmerich C."/>
        </authorList>
    </citation>
    <scope>NUCLEOTIDE SEQUENCE</scope>
    <source>
        <strain evidence="2">DP1</strain>
    </source>
</reference>
<keyword evidence="3" id="KW-1185">Reference proteome</keyword>
<comment type="caution">
    <text evidence="2">The sequence shown here is derived from an EMBL/GenBank/DDBJ whole genome shotgun (WGS) entry which is preliminary data.</text>
</comment>
<protein>
    <submittedName>
        <fullName evidence="2">Uncharacterized protein</fullName>
    </submittedName>
</protein>
<evidence type="ECO:0000313" key="2">
    <source>
        <dbReference type="EMBL" id="CAI2377198.1"/>
    </source>
</evidence>
<evidence type="ECO:0000313" key="3">
    <source>
        <dbReference type="Proteomes" id="UP001295684"/>
    </source>
</evidence>
<name>A0AAD2D2H3_EUPCR</name>
<sequence>MFYKKSPAGWTCWIVKSFFRFSIEGTLFCLENFELSTSSDIIFEILRISIALCSSSLMSLCRLDFLAGPWEENFFEGSPQSGTMRCLLFHALGSLLDTNFLSSSRREEVDLIILLEFGLIWKGELDIFLSRFFDTFTLDAEAFSSKRSTEMFSSKSIKFFIFITIFFKLFLIISHMSYYYSPCCLLDLP</sequence>
<feature type="transmembrane region" description="Helical" evidence="1">
    <location>
        <begin position="159"/>
        <end position="180"/>
    </location>
</feature>
<gene>
    <name evidence="2" type="ORF">ECRASSUSDP1_LOCUS18581</name>
</gene>
<dbReference type="AlphaFoldDB" id="A0AAD2D2H3"/>
<keyword evidence="1" id="KW-1133">Transmembrane helix</keyword>
<dbReference type="Proteomes" id="UP001295684">
    <property type="component" value="Unassembled WGS sequence"/>
</dbReference>
<accession>A0AAD2D2H3</accession>
<dbReference type="EMBL" id="CAMPGE010018818">
    <property type="protein sequence ID" value="CAI2377198.1"/>
    <property type="molecule type" value="Genomic_DNA"/>
</dbReference>